<comment type="caution">
    <text evidence="1">The sequence shown here is derived from an EMBL/GenBank/DDBJ whole genome shotgun (WGS) entry which is preliminary data.</text>
</comment>
<evidence type="ECO:0000313" key="2">
    <source>
        <dbReference type="Proteomes" id="UP001301350"/>
    </source>
</evidence>
<reference evidence="1 2" key="1">
    <citation type="submission" date="2022-07" db="EMBL/GenBank/DDBJ databases">
        <title>Genome-wide signatures of adaptation to extreme environments.</title>
        <authorList>
            <person name="Cho C.H."/>
            <person name="Yoon H.S."/>
        </authorList>
    </citation>
    <scope>NUCLEOTIDE SEQUENCE [LARGE SCALE GENOMIC DNA]</scope>
    <source>
        <strain evidence="1 2">DBV 063 E5</strain>
    </source>
</reference>
<organism evidence="1 2">
    <name type="scientific">Cyanidium caldarium</name>
    <name type="common">Red alga</name>
    <dbReference type="NCBI Taxonomy" id="2771"/>
    <lineage>
        <taxon>Eukaryota</taxon>
        <taxon>Rhodophyta</taxon>
        <taxon>Bangiophyceae</taxon>
        <taxon>Cyanidiales</taxon>
        <taxon>Cyanidiaceae</taxon>
        <taxon>Cyanidium</taxon>
    </lineage>
</organism>
<protein>
    <recommendedName>
        <fullName evidence="3">F-box domain-containing protein</fullName>
    </recommendedName>
</protein>
<evidence type="ECO:0008006" key="3">
    <source>
        <dbReference type="Google" id="ProtNLM"/>
    </source>
</evidence>
<dbReference type="EMBL" id="JANCYW010000009">
    <property type="protein sequence ID" value="KAK4536620.1"/>
    <property type="molecule type" value="Genomic_DNA"/>
</dbReference>
<proteinExistence type="predicted"/>
<sequence>MARAQVVKWPLEEDHTIDTSLRTKQALPFYPVASSSGVAHSVDPFAELPAEILANIASCLLLGPDGDASEEPNAPAPASNRRARFYRARLRALWFCSGQDSLWRLAAASRPWRALLGEHGTAGDSYLRRHWDALAERVFGCALDESLTYIQWHMRNRAQSTVSAVSRYALLAVRESCHICAKRLAEPDLWAVWPLWDDAFLLDGAADGQAAWTAPSASRYLAFPCCRLCFWGDTASTPLDSSASEDDAESRWLQALAAEIARLRCGRLDEMDAAIAAAPSLALSRLREHQTGVTLAKARLQLRHWRRRLGVVRAPDSDPTIPEDGDDDDDAARWPPVDEALREAFERQAFACRLVSDAAPASRATSAAAAFLLCKRVLLPLARSLLLKMLSP</sequence>
<evidence type="ECO:0000313" key="1">
    <source>
        <dbReference type="EMBL" id="KAK4536620.1"/>
    </source>
</evidence>
<dbReference type="AlphaFoldDB" id="A0AAV9IWY0"/>
<name>A0AAV9IWY0_CYACA</name>
<accession>A0AAV9IWY0</accession>
<keyword evidence="2" id="KW-1185">Reference proteome</keyword>
<dbReference type="Proteomes" id="UP001301350">
    <property type="component" value="Unassembled WGS sequence"/>
</dbReference>
<gene>
    <name evidence="1" type="ORF">CDCA_CDCA09G2645</name>
</gene>